<evidence type="ECO:0000313" key="2">
    <source>
        <dbReference type="Proteomes" id="UP000663836"/>
    </source>
</evidence>
<dbReference type="Proteomes" id="UP000663836">
    <property type="component" value="Unassembled WGS sequence"/>
</dbReference>
<dbReference type="EMBL" id="CAJOBD010006371">
    <property type="protein sequence ID" value="CAF4059139.1"/>
    <property type="molecule type" value="Genomic_DNA"/>
</dbReference>
<proteinExistence type="predicted"/>
<dbReference type="AlphaFoldDB" id="A0A819S639"/>
<sequence>MNNDDNASYLSNSSSYFLINTQEKQDSNSSHLFDKNRRKSIIPSSHLPLQILQTSNMNNEQDNLLNRDCSSMETDKQTQSNVHLTVTTTMNKNNDNTDILPNDMVENNTHCETNEGENNFEVFILKNFTRFSGDQDVNIWLDETVDKLDRSLITTNLRFAAIPLLVKGQAHKVYLKNKRNIQSFDDFTELLLSYFDSRTHTRSQSAIQRRNQRRHAKLKLKQQQFSIKRTIDLNWKPIHVKQVLKQHNIKPARILEVRNHIVTIQFNNAKDHDAADTSLPDDIFNSEHFHQYFNAEQ</sequence>
<accession>A0A819S639</accession>
<reference evidence="1" key="1">
    <citation type="submission" date="2021-02" db="EMBL/GenBank/DDBJ databases">
        <authorList>
            <person name="Nowell W R."/>
        </authorList>
    </citation>
    <scope>NUCLEOTIDE SEQUENCE</scope>
</reference>
<protein>
    <submittedName>
        <fullName evidence="1">Uncharacterized protein</fullName>
    </submittedName>
</protein>
<name>A0A819S639_9BILA</name>
<evidence type="ECO:0000313" key="1">
    <source>
        <dbReference type="EMBL" id="CAF4059139.1"/>
    </source>
</evidence>
<organism evidence="1 2">
    <name type="scientific">Rotaria sordida</name>
    <dbReference type="NCBI Taxonomy" id="392033"/>
    <lineage>
        <taxon>Eukaryota</taxon>
        <taxon>Metazoa</taxon>
        <taxon>Spiralia</taxon>
        <taxon>Gnathifera</taxon>
        <taxon>Rotifera</taxon>
        <taxon>Eurotatoria</taxon>
        <taxon>Bdelloidea</taxon>
        <taxon>Philodinida</taxon>
        <taxon>Philodinidae</taxon>
        <taxon>Rotaria</taxon>
    </lineage>
</organism>
<gene>
    <name evidence="1" type="ORF">JBS370_LOCUS29487</name>
</gene>
<comment type="caution">
    <text evidence="1">The sequence shown here is derived from an EMBL/GenBank/DDBJ whole genome shotgun (WGS) entry which is preliminary data.</text>
</comment>